<accession>A0A645BZ80</accession>
<keyword evidence="1" id="KW-1133">Transmembrane helix</keyword>
<dbReference type="AlphaFoldDB" id="A0A645BZ80"/>
<name>A0A645BZ80_9ZZZZ</name>
<comment type="caution">
    <text evidence="2">The sequence shown here is derived from an EMBL/GenBank/DDBJ whole genome shotgun (WGS) entry which is preliminary data.</text>
</comment>
<dbReference type="EMBL" id="VSSQ01023456">
    <property type="protein sequence ID" value="MPM70408.1"/>
    <property type="molecule type" value="Genomic_DNA"/>
</dbReference>
<evidence type="ECO:0000313" key="2">
    <source>
        <dbReference type="EMBL" id="MPM70408.1"/>
    </source>
</evidence>
<evidence type="ECO:0000256" key="1">
    <source>
        <dbReference type="SAM" id="Phobius"/>
    </source>
</evidence>
<organism evidence="2">
    <name type="scientific">bioreactor metagenome</name>
    <dbReference type="NCBI Taxonomy" id="1076179"/>
    <lineage>
        <taxon>unclassified sequences</taxon>
        <taxon>metagenomes</taxon>
        <taxon>ecological metagenomes</taxon>
    </lineage>
</organism>
<reference evidence="2" key="1">
    <citation type="submission" date="2019-08" db="EMBL/GenBank/DDBJ databases">
        <authorList>
            <person name="Kucharzyk K."/>
            <person name="Murdoch R.W."/>
            <person name="Higgins S."/>
            <person name="Loffler F."/>
        </authorList>
    </citation>
    <scope>NUCLEOTIDE SEQUENCE</scope>
</reference>
<gene>
    <name evidence="2" type="ORF">SDC9_117363</name>
</gene>
<protein>
    <submittedName>
        <fullName evidence="2">Uncharacterized protein</fullName>
    </submittedName>
</protein>
<keyword evidence="1" id="KW-0812">Transmembrane</keyword>
<keyword evidence="1" id="KW-0472">Membrane</keyword>
<sequence length="94" mass="10406">MVVPMLAPIITPTDWLKFIMPALTRPTTITVVALLLWIIAVIAVPTKTAKNLFRVRTSSSFFILSPAAFCKASDITFMPYRNMAKPANKPSIIL</sequence>
<proteinExistence type="predicted"/>
<feature type="transmembrane region" description="Helical" evidence="1">
    <location>
        <begin position="27"/>
        <end position="46"/>
    </location>
</feature>